<dbReference type="CDD" id="cd04301">
    <property type="entry name" value="NAT_SF"/>
    <property type="match status" value="1"/>
</dbReference>
<evidence type="ECO:0000259" key="1">
    <source>
        <dbReference type="PROSITE" id="PS51186"/>
    </source>
</evidence>
<comment type="caution">
    <text evidence="2">The sequence shown here is derived from an EMBL/GenBank/DDBJ whole genome shotgun (WGS) entry which is preliminary data.</text>
</comment>
<protein>
    <recommendedName>
        <fullName evidence="1">N-acetyltransferase domain-containing protein</fullName>
    </recommendedName>
</protein>
<dbReference type="PROSITE" id="PS51186">
    <property type="entry name" value="GNAT"/>
    <property type="match status" value="1"/>
</dbReference>
<evidence type="ECO:0000313" key="2">
    <source>
        <dbReference type="EMBL" id="RYR20306.1"/>
    </source>
</evidence>
<dbReference type="AlphaFoldDB" id="A0A445A1K0"/>
<accession>A0A445A1K0</accession>
<gene>
    <name evidence="2" type="ORF">Ahy_B03g065417</name>
</gene>
<dbReference type="PANTHER" id="PTHR47426">
    <property type="entry name" value="ACYL-COA N-ACYLTRANSFERASES (NAT) SUPERFAMILY PROTEIN"/>
    <property type="match status" value="1"/>
</dbReference>
<dbReference type="Pfam" id="PF00583">
    <property type="entry name" value="Acetyltransf_1"/>
    <property type="match status" value="1"/>
</dbReference>
<dbReference type="GO" id="GO:0016747">
    <property type="term" value="F:acyltransferase activity, transferring groups other than amino-acyl groups"/>
    <property type="evidence" value="ECO:0007669"/>
    <property type="project" value="InterPro"/>
</dbReference>
<dbReference type="SUPFAM" id="SSF55729">
    <property type="entry name" value="Acyl-CoA N-acyltransferases (Nat)"/>
    <property type="match status" value="1"/>
</dbReference>
<reference evidence="2 3" key="1">
    <citation type="submission" date="2019-01" db="EMBL/GenBank/DDBJ databases">
        <title>Sequencing of cultivated peanut Arachis hypogaea provides insights into genome evolution and oil improvement.</title>
        <authorList>
            <person name="Chen X."/>
        </authorList>
    </citation>
    <scope>NUCLEOTIDE SEQUENCE [LARGE SCALE GENOMIC DNA]</scope>
    <source>
        <strain evidence="3">cv. Fuhuasheng</strain>
        <tissue evidence="2">Leaves</tissue>
    </source>
</reference>
<dbReference type="Proteomes" id="UP000289738">
    <property type="component" value="Chromosome B03"/>
</dbReference>
<evidence type="ECO:0000313" key="3">
    <source>
        <dbReference type="Proteomes" id="UP000289738"/>
    </source>
</evidence>
<organism evidence="2 3">
    <name type="scientific">Arachis hypogaea</name>
    <name type="common">Peanut</name>
    <dbReference type="NCBI Taxonomy" id="3818"/>
    <lineage>
        <taxon>Eukaryota</taxon>
        <taxon>Viridiplantae</taxon>
        <taxon>Streptophyta</taxon>
        <taxon>Embryophyta</taxon>
        <taxon>Tracheophyta</taxon>
        <taxon>Spermatophyta</taxon>
        <taxon>Magnoliopsida</taxon>
        <taxon>eudicotyledons</taxon>
        <taxon>Gunneridae</taxon>
        <taxon>Pentapetalae</taxon>
        <taxon>rosids</taxon>
        <taxon>fabids</taxon>
        <taxon>Fabales</taxon>
        <taxon>Fabaceae</taxon>
        <taxon>Papilionoideae</taxon>
        <taxon>50 kb inversion clade</taxon>
        <taxon>dalbergioids sensu lato</taxon>
        <taxon>Dalbergieae</taxon>
        <taxon>Pterocarpus clade</taxon>
        <taxon>Arachis</taxon>
    </lineage>
</organism>
<sequence length="312" mass="36041">MPPMATIPTHRPELHALFFNRSISCFKCPKIVASWSMAHTKSSPMLENTNDNKTTTNLKKKEELCVQHLRPPTPKTETLGSKNLWFERLQPSGQEVAQGNRFEFGEFVAREAVLDEEYWTAAWLRSECQWENRMYERYIDNFKRKFAEQNSYCIGIYCVKKAVQGSKWGDLHMHYHACQVRKQHNNLKHSVLKSVVGTLDLNIRYLLQGETIPGEHVKAPLFVRIDRTAPSKYGYIANLCVTKPARQQGIASNMLYFAIEAAKYNGVTQIYVHVDRNNRPAQMLYQKLGFQMVETANTKLSLEETFLLCLQT</sequence>
<dbReference type="EMBL" id="SDMP01000013">
    <property type="protein sequence ID" value="RYR20306.1"/>
    <property type="molecule type" value="Genomic_DNA"/>
</dbReference>
<proteinExistence type="predicted"/>
<dbReference type="Gene3D" id="3.40.630.30">
    <property type="match status" value="1"/>
</dbReference>
<dbReference type="PANTHER" id="PTHR47426:SF3">
    <property type="entry name" value="GCN5-RELATED N-ACETYLTRANSFERASE 6, CHLOROPLASTIC"/>
    <property type="match status" value="1"/>
</dbReference>
<keyword evidence="3" id="KW-1185">Reference proteome</keyword>
<dbReference type="InterPro" id="IPR016181">
    <property type="entry name" value="Acyl_CoA_acyltransferase"/>
</dbReference>
<feature type="domain" description="N-acetyltransferase" evidence="1">
    <location>
        <begin position="222"/>
        <end position="309"/>
    </location>
</feature>
<name>A0A445A1K0_ARAHY</name>
<dbReference type="InterPro" id="IPR000182">
    <property type="entry name" value="GNAT_dom"/>
</dbReference>